<evidence type="ECO:0000313" key="9">
    <source>
        <dbReference type="Proteomes" id="UP001642464"/>
    </source>
</evidence>
<dbReference type="Proteomes" id="UP001642464">
    <property type="component" value="Unassembled WGS sequence"/>
</dbReference>
<reference evidence="8 9" key="1">
    <citation type="submission" date="2024-02" db="EMBL/GenBank/DDBJ databases">
        <authorList>
            <person name="Chen Y."/>
            <person name="Shah S."/>
            <person name="Dougan E. K."/>
            <person name="Thang M."/>
            <person name="Chan C."/>
        </authorList>
    </citation>
    <scope>NUCLEOTIDE SEQUENCE [LARGE SCALE GENOMIC DNA]</scope>
</reference>
<keyword evidence="2 6" id="KW-0812">Transmembrane</keyword>
<proteinExistence type="predicted"/>
<organism evidence="8 9">
    <name type="scientific">Durusdinium trenchii</name>
    <dbReference type="NCBI Taxonomy" id="1381693"/>
    <lineage>
        <taxon>Eukaryota</taxon>
        <taxon>Sar</taxon>
        <taxon>Alveolata</taxon>
        <taxon>Dinophyceae</taxon>
        <taxon>Suessiales</taxon>
        <taxon>Symbiodiniaceae</taxon>
        <taxon>Durusdinium</taxon>
    </lineage>
</organism>
<sequence length="686" mass="77640">RLIRFLQPPAFGIMPAPVAKLASQDGGGDPRETVSVEQRFADASDLFEGHLAGLVKAFQLLQQQSYELLQENPKTSCCSVKVLPREIVELPKVPMSRVLSPRNGTSEDDAMDLSVKSVKKVWSEDEERPIHDQFERLKDPRTPFVSVETLLEVLHHFHPDPELIDLNGLIGHLVLGTNSKMTADPADEGEEHHEHHHHHHHHYRLKRRGTGVIKNNNMSGEILSIKLDFIAFLRLRADEQLWGSSSHVRRDAAKLRHALHAEALQALYMDEPKAVEDGDSYYVLSPCTQRCLEFIPAVVIILNSFSFGLEEVYTNEVFWEWVENVFMAFYLGEAAAKLWLMGCRGYFRGPEWAWNLFDIFCLLTSLVDFTVTQVVNAMGEGNTLDLGSLMLLKMLRLARLARLIRALRYPIFRELNLMVMGVVSGIRVLVWAIVLLLVFVYALGVALFRLIAEDPELPEFGTLTESMLTLFRCFTDGCTAYDGTPLQERMMRKYPQSFFVGYILVFMLVTVGIFNLIMAIFIDNVMTNQLERKQRDLSETADDTEVAIMEHLCRLLLASKSQLIPADVAEEMKSIEAANLSQKARVRAQFECVSSADVVISRDAFRVWLTDQDFLRVLEGADVDIHNKTMLFDLMDADMGGSLSANEVFFGLMKLRGPPTKGDIIGISLRVTHIAQLVQEWSTKAR</sequence>
<feature type="non-terminal residue" evidence="8">
    <location>
        <position position="1"/>
    </location>
</feature>
<comment type="caution">
    <text evidence="8">The sequence shown here is derived from an EMBL/GenBank/DDBJ whole genome shotgun (WGS) entry which is preliminary data.</text>
</comment>
<feature type="region of interest" description="Disordered" evidence="5">
    <location>
        <begin position="182"/>
        <end position="206"/>
    </location>
</feature>
<comment type="subcellular location">
    <subcellularLocation>
        <location evidence="1">Membrane</location>
        <topology evidence="1">Multi-pass membrane protein</topology>
    </subcellularLocation>
</comment>
<feature type="transmembrane region" description="Helical" evidence="6">
    <location>
        <begin position="499"/>
        <end position="522"/>
    </location>
</feature>
<keyword evidence="4 6" id="KW-0472">Membrane</keyword>
<gene>
    <name evidence="8" type="ORF">SCF082_LOCUS17176</name>
</gene>
<protein>
    <submittedName>
        <fullName evidence="8">Voltage-dependent L-type calcium channel subunit alpha-1F (Voltage-gated calcium channel subunit alpha Cav1.4)</fullName>
    </submittedName>
</protein>
<dbReference type="InterPro" id="IPR043203">
    <property type="entry name" value="VGCC_Ca_Na"/>
</dbReference>
<keyword evidence="3 6" id="KW-1133">Transmembrane helix</keyword>
<dbReference type="Pfam" id="PF00520">
    <property type="entry name" value="Ion_trans"/>
    <property type="match status" value="1"/>
</dbReference>
<dbReference type="PANTHER" id="PTHR10037:SF293">
    <property type="entry name" value="EF-HAND DOMAIN-CONTAINING PROTEIN"/>
    <property type="match status" value="1"/>
</dbReference>
<dbReference type="PANTHER" id="PTHR10037">
    <property type="entry name" value="VOLTAGE-GATED CATION CHANNEL CALCIUM AND SODIUM"/>
    <property type="match status" value="1"/>
</dbReference>
<dbReference type="InterPro" id="IPR027359">
    <property type="entry name" value="Volt_channel_dom_sf"/>
</dbReference>
<evidence type="ECO:0000256" key="2">
    <source>
        <dbReference type="ARBA" id="ARBA00022692"/>
    </source>
</evidence>
<dbReference type="InterPro" id="IPR018247">
    <property type="entry name" value="EF_Hand_1_Ca_BS"/>
</dbReference>
<feature type="transmembrane region" description="Helical" evidence="6">
    <location>
        <begin position="428"/>
        <end position="452"/>
    </location>
</feature>
<dbReference type="Gene3D" id="1.10.287.70">
    <property type="match status" value="1"/>
</dbReference>
<evidence type="ECO:0000313" key="8">
    <source>
        <dbReference type="EMBL" id="CAK9025677.1"/>
    </source>
</evidence>
<dbReference type="EMBL" id="CAXAMM010011270">
    <property type="protein sequence ID" value="CAK9025677.1"/>
    <property type="molecule type" value="Genomic_DNA"/>
</dbReference>
<feature type="compositionally biased region" description="Basic residues" evidence="5">
    <location>
        <begin position="194"/>
        <end position="206"/>
    </location>
</feature>
<evidence type="ECO:0000256" key="3">
    <source>
        <dbReference type="ARBA" id="ARBA00022989"/>
    </source>
</evidence>
<evidence type="ECO:0000259" key="7">
    <source>
        <dbReference type="Pfam" id="PF00520"/>
    </source>
</evidence>
<feature type="domain" description="Ion transport" evidence="7">
    <location>
        <begin position="291"/>
        <end position="526"/>
    </location>
</feature>
<evidence type="ECO:0000256" key="5">
    <source>
        <dbReference type="SAM" id="MobiDB-lite"/>
    </source>
</evidence>
<accession>A0ABP0KFS9</accession>
<dbReference type="Gene3D" id="1.20.120.350">
    <property type="entry name" value="Voltage-gated potassium channels. Chain C"/>
    <property type="match status" value="1"/>
</dbReference>
<evidence type="ECO:0000256" key="1">
    <source>
        <dbReference type="ARBA" id="ARBA00004141"/>
    </source>
</evidence>
<name>A0ABP0KFS9_9DINO</name>
<keyword evidence="9" id="KW-1185">Reference proteome</keyword>
<dbReference type="SUPFAM" id="SSF81324">
    <property type="entry name" value="Voltage-gated potassium channels"/>
    <property type="match status" value="1"/>
</dbReference>
<dbReference type="InterPro" id="IPR005821">
    <property type="entry name" value="Ion_trans_dom"/>
</dbReference>
<evidence type="ECO:0000256" key="4">
    <source>
        <dbReference type="ARBA" id="ARBA00023136"/>
    </source>
</evidence>
<dbReference type="PROSITE" id="PS00018">
    <property type="entry name" value="EF_HAND_1"/>
    <property type="match status" value="1"/>
</dbReference>
<evidence type="ECO:0000256" key="6">
    <source>
        <dbReference type="SAM" id="Phobius"/>
    </source>
</evidence>